<feature type="transmembrane region" description="Helical" evidence="2">
    <location>
        <begin position="31"/>
        <end position="50"/>
    </location>
</feature>
<sequence length="356" mass="38509">MSTFSQVGAAPETRLQPVGPEPGRGLPKGTFLVAAGAFLLTLALLLPLYVHDRVAPLPAAASFDLRMTDQEAAYLDTATWTWVETAELEQVTRVEASAHGSDWSAWEMTVSTSASDQVIDHWSRRVIVDRETGRAVNCCGEHVNGDRAVRQAGLVLYWPPGVSEGGHSFYDAEVRSAPSVEFDENDEVAGVPVRRYTQTVDRTQVPESARDVPAALFDPGAEGTVRANRWLTAERTFWVEPVTGMVVDMAESRSETLRPQNGSGEVALLDAELTLADGQVSGYAEQARTRSLLLRGLDRWAPWTLGPLGTLAVLAGLVTAWRARPPQEEETPAATEAEAVEAPEKAPVSEPEARGP</sequence>
<keyword evidence="2" id="KW-0472">Membrane</keyword>
<gene>
    <name evidence="3" type="ORF">HNR07_003753</name>
</gene>
<comment type="caution">
    <text evidence="3">The sequence shown here is derived from an EMBL/GenBank/DDBJ whole genome shotgun (WGS) entry which is preliminary data.</text>
</comment>
<dbReference type="AlphaFoldDB" id="A0A840WLP5"/>
<name>A0A840WLP5_9ACTN</name>
<keyword evidence="4" id="KW-1185">Reference proteome</keyword>
<dbReference type="Pfam" id="PF11271">
    <property type="entry name" value="PorA"/>
    <property type="match status" value="1"/>
</dbReference>
<feature type="region of interest" description="Disordered" evidence="1">
    <location>
        <begin position="1"/>
        <end position="22"/>
    </location>
</feature>
<evidence type="ECO:0000256" key="1">
    <source>
        <dbReference type="SAM" id="MobiDB-lite"/>
    </source>
</evidence>
<organism evidence="3 4">
    <name type="scientific">Nocardiopsis metallicus</name>
    <dbReference type="NCBI Taxonomy" id="179819"/>
    <lineage>
        <taxon>Bacteria</taxon>
        <taxon>Bacillati</taxon>
        <taxon>Actinomycetota</taxon>
        <taxon>Actinomycetes</taxon>
        <taxon>Streptosporangiales</taxon>
        <taxon>Nocardiopsidaceae</taxon>
        <taxon>Nocardiopsis</taxon>
    </lineage>
</organism>
<evidence type="ECO:0008006" key="5">
    <source>
        <dbReference type="Google" id="ProtNLM"/>
    </source>
</evidence>
<dbReference type="Proteomes" id="UP000579647">
    <property type="component" value="Unassembled WGS sequence"/>
</dbReference>
<keyword evidence="2" id="KW-0812">Transmembrane</keyword>
<evidence type="ECO:0000313" key="3">
    <source>
        <dbReference type="EMBL" id="MBB5492616.1"/>
    </source>
</evidence>
<dbReference type="EMBL" id="JACHDO010000001">
    <property type="protein sequence ID" value="MBB5492616.1"/>
    <property type="molecule type" value="Genomic_DNA"/>
</dbReference>
<evidence type="ECO:0000313" key="4">
    <source>
        <dbReference type="Proteomes" id="UP000579647"/>
    </source>
</evidence>
<dbReference type="RefSeq" id="WP_184366034.1">
    <property type="nucleotide sequence ID" value="NZ_BAAAKM010000033.1"/>
</dbReference>
<proteinExistence type="predicted"/>
<keyword evidence="2" id="KW-1133">Transmembrane helix</keyword>
<accession>A0A840WLP5</accession>
<protein>
    <recommendedName>
        <fullName evidence="5">DUF3068 domain-containing protein</fullName>
    </recommendedName>
</protein>
<reference evidence="3 4" key="1">
    <citation type="submission" date="2020-08" db="EMBL/GenBank/DDBJ databases">
        <title>Sequencing the genomes of 1000 actinobacteria strains.</title>
        <authorList>
            <person name="Klenk H.-P."/>
        </authorList>
    </citation>
    <scope>NUCLEOTIDE SEQUENCE [LARGE SCALE GENOMIC DNA]</scope>
    <source>
        <strain evidence="3 4">DSM 44598</strain>
    </source>
</reference>
<evidence type="ECO:0000256" key="2">
    <source>
        <dbReference type="SAM" id="Phobius"/>
    </source>
</evidence>
<dbReference type="InterPro" id="IPR021424">
    <property type="entry name" value="PorA"/>
</dbReference>
<feature type="region of interest" description="Disordered" evidence="1">
    <location>
        <begin position="324"/>
        <end position="356"/>
    </location>
</feature>